<dbReference type="SUPFAM" id="SSF53067">
    <property type="entry name" value="Actin-like ATPase domain"/>
    <property type="match status" value="2"/>
</dbReference>
<dbReference type="Pfam" id="PF00814">
    <property type="entry name" value="TsaD"/>
    <property type="match status" value="1"/>
</dbReference>
<gene>
    <name evidence="3" type="ORF">SAMN05660859_2472</name>
</gene>
<accession>A0A1G4SSY7</accession>
<dbReference type="PANTHER" id="PTHR11735:SF11">
    <property type="entry name" value="TRNA THREONYLCARBAMOYLADENOSINE BIOSYNTHESIS PROTEIN TSAB"/>
    <property type="match status" value="1"/>
</dbReference>
<dbReference type="Gene3D" id="3.30.420.40">
    <property type="match status" value="2"/>
</dbReference>
<evidence type="ECO:0000313" key="3">
    <source>
        <dbReference type="EMBL" id="SCW72253.1"/>
    </source>
</evidence>
<dbReference type="EMBL" id="FMTP01000003">
    <property type="protein sequence ID" value="SCW72253.1"/>
    <property type="molecule type" value="Genomic_DNA"/>
</dbReference>
<evidence type="ECO:0000313" key="4">
    <source>
        <dbReference type="Proteomes" id="UP000198889"/>
    </source>
</evidence>
<dbReference type="GO" id="GO:0005829">
    <property type="term" value="C:cytosol"/>
    <property type="evidence" value="ECO:0007669"/>
    <property type="project" value="TreeGrafter"/>
</dbReference>
<reference evidence="4" key="1">
    <citation type="submission" date="2016-10" db="EMBL/GenBank/DDBJ databases">
        <authorList>
            <person name="Varghese N."/>
            <person name="Submissions S."/>
        </authorList>
    </citation>
    <scope>NUCLEOTIDE SEQUENCE [LARGE SCALE GENOMIC DNA]</scope>
    <source>
        <strain evidence="4">CGMCC 1.1761</strain>
    </source>
</reference>
<dbReference type="PANTHER" id="PTHR11735">
    <property type="entry name" value="TRNA N6-ADENOSINE THREONYLCARBAMOYLTRANSFERASE"/>
    <property type="match status" value="1"/>
</dbReference>
<dbReference type="InterPro" id="IPR000905">
    <property type="entry name" value="Gcp-like_dom"/>
</dbReference>
<dbReference type="GO" id="GO:0002949">
    <property type="term" value="P:tRNA threonylcarbamoyladenosine modification"/>
    <property type="evidence" value="ECO:0007669"/>
    <property type="project" value="InterPro"/>
</dbReference>
<dbReference type="InterPro" id="IPR043129">
    <property type="entry name" value="ATPase_NBD"/>
</dbReference>
<proteinExistence type="predicted"/>
<dbReference type="CDD" id="cd24032">
    <property type="entry name" value="ASKHA_NBD_TsaB"/>
    <property type="match status" value="1"/>
</dbReference>
<evidence type="ECO:0000256" key="1">
    <source>
        <dbReference type="SAM" id="MobiDB-lite"/>
    </source>
</evidence>
<sequence length="227" mass="23431">MLILAIDTALEACSAALHDMATDQTRAVEHVVMARGHAEQLIPMVERVMAGAGADFSEIDLFAVTVGPGSFTGLRVGISAARGFGLATGKPVLGLPTLTVLAAPLLARDDAVPVAAAIDARHGNVYLQMIGPAGRILVSPRVMSVKDAARSVANGPVRLVGSGAGLLADAWPSGAQPPVEVRATATPDPVWLARIASVADPSRSEPKPLYLRDADAKPQTGGRIARR</sequence>
<dbReference type="NCBIfam" id="TIGR03725">
    <property type="entry name" value="T6A_YeaZ"/>
    <property type="match status" value="1"/>
</dbReference>
<organism evidence="3 4">
    <name type="scientific">Ancylobacter rudongensis</name>
    <dbReference type="NCBI Taxonomy" id="177413"/>
    <lineage>
        <taxon>Bacteria</taxon>
        <taxon>Pseudomonadati</taxon>
        <taxon>Pseudomonadota</taxon>
        <taxon>Alphaproteobacteria</taxon>
        <taxon>Hyphomicrobiales</taxon>
        <taxon>Xanthobacteraceae</taxon>
        <taxon>Ancylobacter</taxon>
    </lineage>
</organism>
<dbReference type="STRING" id="177413.SAMN05660859_2472"/>
<dbReference type="Proteomes" id="UP000198889">
    <property type="component" value="Unassembled WGS sequence"/>
</dbReference>
<dbReference type="AlphaFoldDB" id="A0A1G4SSY7"/>
<name>A0A1G4SSY7_9HYPH</name>
<evidence type="ECO:0000259" key="2">
    <source>
        <dbReference type="Pfam" id="PF00814"/>
    </source>
</evidence>
<feature type="region of interest" description="Disordered" evidence="1">
    <location>
        <begin position="201"/>
        <end position="227"/>
    </location>
</feature>
<feature type="compositionally biased region" description="Basic and acidic residues" evidence="1">
    <location>
        <begin position="202"/>
        <end position="216"/>
    </location>
</feature>
<protein>
    <submittedName>
        <fullName evidence="3">tRNA threonylcarbamoyladenosine biosynthesis protein TsaB</fullName>
    </submittedName>
</protein>
<dbReference type="RefSeq" id="WP_091439867.1">
    <property type="nucleotide sequence ID" value="NZ_FMTP01000003.1"/>
</dbReference>
<dbReference type="InterPro" id="IPR022496">
    <property type="entry name" value="T6A_TsaB"/>
</dbReference>
<keyword evidence="4" id="KW-1185">Reference proteome</keyword>
<feature type="domain" description="Gcp-like" evidence="2">
    <location>
        <begin position="33"/>
        <end position="128"/>
    </location>
</feature>